<reference evidence="2 3" key="1">
    <citation type="submission" date="2016-04" db="EMBL/GenBank/DDBJ databases">
        <authorList>
            <person name="Evans L.H."/>
            <person name="Alamgir A."/>
            <person name="Owens N."/>
            <person name="Weber N.D."/>
            <person name="Virtaneva K."/>
            <person name="Barbian K."/>
            <person name="Babar A."/>
            <person name="Rosenke K."/>
        </authorList>
    </citation>
    <scope>NUCLEOTIDE SEQUENCE [LARGE SCALE GENOMIC DNA]</scope>
    <source>
        <strain evidence="2 3">LMa1</strain>
    </source>
</reference>
<dbReference type="STRING" id="1838280.A6M21_03565"/>
<proteinExistence type="predicted"/>
<keyword evidence="3" id="KW-1185">Reference proteome</keyword>
<gene>
    <name evidence="2" type="ORF">A6M21_03565</name>
</gene>
<dbReference type="EMBL" id="LYVF01000013">
    <property type="protein sequence ID" value="OAT86566.1"/>
    <property type="molecule type" value="Genomic_DNA"/>
</dbReference>
<dbReference type="SUPFAM" id="SSF52540">
    <property type="entry name" value="P-loop containing nucleoside triphosphate hydrolases"/>
    <property type="match status" value="1"/>
</dbReference>
<dbReference type="InterPro" id="IPR002586">
    <property type="entry name" value="CobQ/CobB/MinD/ParA_Nub-bd_dom"/>
</dbReference>
<feature type="domain" description="CobQ/CobB/MinD/ParA nucleotide binding" evidence="1">
    <location>
        <begin position="15"/>
        <end position="160"/>
    </location>
</feature>
<dbReference type="RefSeq" id="WP_066666294.1">
    <property type="nucleotide sequence ID" value="NZ_LYVF01000013.1"/>
</dbReference>
<dbReference type="AlphaFoldDB" id="A0A1B7LJ44"/>
<comment type="caution">
    <text evidence="2">The sequence shown here is derived from an EMBL/GenBank/DDBJ whole genome shotgun (WGS) entry which is preliminary data.</text>
</comment>
<evidence type="ECO:0000313" key="3">
    <source>
        <dbReference type="Proteomes" id="UP000078532"/>
    </source>
</evidence>
<evidence type="ECO:0000259" key="1">
    <source>
        <dbReference type="Pfam" id="PF01656"/>
    </source>
</evidence>
<dbReference type="Proteomes" id="UP000078532">
    <property type="component" value="Unassembled WGS sequence"/>
</dbReference>
<name>A0A1B7LJ44_9FIRM</name>
<dbReference type="Gene3D" id="3.40.50.300">
    <property type="entry name" value="P-loop containing nucleotide triphosphate hydrolases"/>
    <property type="match status" value="1"/>
</dbReference>
<dbReference type="Pfam" id="PF01656">
    <property type="entry name" value="CbiA"/>
    <property type="match status" value="1"/>
</dbReference>
<sequence length="227" mass="24923">MKNLRRLTIFTASLGSGKTELAVNFARRLKERGLPVSVVDLDVVNPYFRTRLVREELEREGLTVICPRGEWAGADLPALPPAICGVLEDGRRYGVFDVGGDDVGATALGRFKPNLPDGSYHLWFVINACRPFTRDSDGIINHLRSIEKASRLTVTGLVSNTNLGRQTDLDTVLGGHRVVEEAARRLSLPVVLATARRALAGELQERLGADIPVLPLDLYMQPPWSGE</sequence>
<protein>
    <recommendedName>
        <fullName evidence="1">CobQ/CobB/MinD/ParA nucleotide binding domain-containing protein</fullName>
    </recommendedName>
</protein>
<organism evidence="2 3">
    <name type="scientific">Desulfotomaculum copahuensis</name>
    <dbReference type="NCBI Taxonomy" id="1838280"/>
    <lineage>
        <taxon>Bacteria</taxon>
        <taxon>Bacillati</taxon>
        <taxon>Bacillota</taxon>
        <taxon>Clostridia</taxon>
        <taxon>Eubacteriales</taxon>
        <taxon>Desulfotomaculaceae</taxon>
        <taxon>Desulfotomaculum</taxon>
    </lineage>
</organism>
<evidence type="ECO:0000313" key="2">
    <source>
        <dbReference type="EMBL" id="OAT86566.1"/>
    </source>
</evidence>
<accession>A0A1B7LJ44</accession>
<dbReference type="InterPro" id="IPR027417">
    <property type="entry name" value="P-loop_NTPase"/>
</dbReference>
<dbReference type="OrthoDB" id="9779501at2"/>